<comment type="caution">
    <text evidence="2">The sequence shown here is derived from an EMBL/GenBank/DDBJ whole genome shotgun (WGS) entry which is preliminary data.</text>
</comment>
<dbReference type="EMBL" id="LRDC01000040">
    <property type="protein sequence ID" value="KVX00625.1"/>
    <property type="molecule type" value="Genomic_DNA"/>
</dbReference>
<feature type="compositionally biased region" description="Basic residues" evidence="1">
    <location>
        <begin position="86"/>
        <end position="97"/>
    </location>
</feature>
<reference evidence="2 3" key="1">
    <citation type="submission" date="2016-01" db="EMBL/GenBank/DDBJ databases">
        <title>Draft genome of the antarctic isolate Shewanella frigidimarina Ag06-30.</title>
        <authorList>
            <person name="Parmeciano Di Noto G."/>
            <person name="Vazquez S."/>
            <person name="Mac Cormack W."/>
            <person name="Iriarte A."/>
            <person name="Quiroga C."/>
        </authorList>
    </citation>
    <scope>NUCLEOTIDE SEQUENCE [LARGE SCALE GENOMIC DNA]</scope>
    <source>
        <strain evidence="2 3">Ag06-30</strain>
    </source>
</reference>
<protein>
    <submittedName>
        <fullName evidence="2">Uncharacterized protein</fullName>
    </submittedName>
</protein>
<evidence type="ECO:0000313" key="3">
    <source>
        <dbReference type="Proteomes" id="UP000055702"/>
    </source>
</evidence>
<name>A0A119CZ09_SHEFR</name>
<dbReference type="RefSeq" id="WP_059746951.1">
    <property type="nucleotide sequence ID" value="NZ_JBOZPR010000014.1"/>
</dbReference>
<evidence type="ECO:0000313" key="2">
    <source>
        <dbReference type="EMBL" id="KVX00625.1"/>
    </source>
</evidence>
<organism evidence="2">
    <name type="scientific">Shewanella frigidimarina</name>
    <dbReference type="NCBI Taxonomy" id="56812"/>
    <lineage>
        <taxon>Bacteria</taxon>
        <taxon>Pseudomonadati</taxon>
        <taxon>Pseudomonadota</taxon>
        <taxon>Gammaproteobacteria</taxon>
        <taxon>Alteromonadales</taxon>
        <taxon>Shewanellaceae</taxon>
        <taxon>Shewanella</taxon>
    </lineage>
</organism>
<feature type="region of interest" description="Disordered" evidence="1">
    <location>
        <begin position="86"/>
        <end position="106"/>
    </location>
</feature>
<proteinExistence type="predicted"/>
<gene>
    <name evidence="2" type="ORF">AWJ07_07685</name>
</gene>
<evidence type="ECO:0000256" key="1">
    <source>
        <dbReference type="SAM" id="MobiDB-lite"/>
    </source>
</evidence>
<dbReference type="AlphaFoldDB" id="A0A119CZ09"/>
<dbReference type="Proteomes" id="UP000055702">
    <property type="component" value="Unassembled WGS sequence"/>
</dbReference>
<accession>A0A119CZ09</accession>
<sequence length="177" mass="20274">MLTRLINILFVLFAAVMMMLFSTSLLASELTKLMIKQPDKPTQLTNDNANSLPPQYATDHQGNVIVIPTEQSSALEYRADDIYLKPSHKKSPIKKNNTRSSTAKRTTLKSKTIANDPSCRWLHSRIKQLQKKQRQTQNSQFSHYQDEIDIREDEWACLKCATSGPNNVDRGECQHKR</sequence>